<dbReference type="WBParaSite" id="SVE_1587500.1">
    <property type="protein sequence ID" value="SVE_1587500.1"/>
    <property type="gene ID" value="SVE_1587500"/>
</dbReference>
<evidence type="ECO:0000313" key="2">
    <source>
        <dbReference type="WBParaSite" id="SVE_1587500.1"/>
    </source>
</evidence>
<protein>
    <submittedName>
        <fullName evidence="2">RING-type domain-containing protein</fullName>
    </submittedName>
</protein>
<keyword evidence="1" id="KW-1185">Reference proteome</keyword>
<dbReference type="AlphaFoldDB" id="A0A0K0FU63"/>
<reference evidence="2" key="2">
    <citation type="submission" date="2015-08" db="UniProtKB">
        <authorList>
            <consortium name="WormBaseParasite"/>
        </authorList>
    </citation>
    <scope>IDENTIFICATION</scope>
</reference>
<accession>A0A0K0FU63</accession>
<organism evidence="1 2">
    <name type="scientific">Strongyloides venezuelensis</name>
    <name type="common">Threadworm</name>
    <dbReference type="NCBI Taxonomy" id="75913"/>
    <lineage>
        <taxon>Eukaryota</taxon>
        <taxon>Metazoa</taxon>
        <taxon>Ecdysozoa</taxon>
        <taxon>Nematoda</taxon>
        <taxon>Chromadorea</taxon>
        <taxon>Rhabditida</taxon>
        <taxon>Tylenchina</taxon>
        <taxon>Panagrolaimomorpha</taxon>
        <taxon>Strongyloidoidea</taxon>
        <taxon>Strongyloididae</taxon>
        <taxon>Strongyloides</taxon>
    </lineage>
</organism>
<proteinExistence type="predicted"/>
<dbReference type="Proteomes" id="UP000035680">
    <property type="component" value="Unassembled WGS sequence"/>
</dbReference>
<evidence type="ECO:0000313" key="1">
    <source>
        <dbReference type="Proteomes" id="UP000035680"/>
    </source>
</evidence>
<reference evidence="1" key="1">
    <citation type="submission" date="2014-07" db="EMBL/GenBank/DDBJ databases">
        <authorList>
            <person name="Martin A.A"/>
            <person name="De Silva N."/>
        </authorList>
    </citation>
    <scope>NUCLEOTIDE SEQUENCE</scope>
</reference>
<sequence length="257" mass="29746">MPFVCVICSEVYTANVGWVLVKSRLGRFECPTCRQLLLDNDYHPIYDVPNETGRHVELSGKIIEFFGVSNGYILITGYDVFDNDNDDFHYSSYEGSYFLKIYEGDHVCHSRNFRAGLITAVAFIRQAPHVSILIKEKKKINSISYLGHKDIVYSVGYCHQFNIHVDRLNFKTNWLGNCDTKLRTITNLNVANDHVLLGIMNRNIYVFEKDKSPYAVYFEKNRNVTIYVYDSVTNTILLIALEPEDEYDVGEYVKLQF</sequence>
<name>A0A0K0FU63_STRVS</name>